<dbReference type="AlphaFoldDB" id="A0A812INK6"/>
<feature type="domain" description="Acyl-CoA dehydrogenase/oxidase N-terminal" evidence="9">
    <location>
        <begin position="41"/>
        <end position="121"/>
    </location>
</feature>
<evidence type="ECO:0000313" key="10">
    <source>
        <dbReference type="EMBL" id="CAE7148855.1"/>
    </source>
</evidence>
<feature type="domain" description="Acyl-CoA dehydrogenase/oxidase C-terminal" evidence="7">
    <location>
        <begin position="232"/>
        <end position="395"/>
    </location>
</feature>
<dbReference type="InterPro" id="IPR009075">
    <property type="entry name" value="AcylCo_DH/oxidase_C"/>
</dbReference>
<comment type="cofactor">
    <cofactor evidence="1 6">
        <name>FAD</name>
        <dbReference type="ChEBI" id="CHEBI:57692"/>
    </cofactor>
</comment>
<dbReference type="Proteomes" id="UP000601435">
    <property type="component" value="Unassembled WGS sequence"/>
</dbReference>
<protein>
    <submittedName>
        <fullName evidence="10">FadE17 protein</fullName>
    </submittedName>
</protein>
<dbReference type="InterPro" id="IPR006091">
    <property type="entry name" value="Acyl-CoA_Oxase/DH_mid-dom"/>
</dbReference>
<dbReference type="Pfam" id="PF00441">
    <property type="entry name" value="Acyl-CoA_dh_1"/>
    <property type="match status" value="1"/>
</dbReference>
<dbReference type="SUPFAM" id="SSF47203">
    <property type="entry name" value="Acyl-CoA dehydrogenase C-terminal domain-like"/>
    <property type="match status" value="1"/>
</dbReference>
<dbReference type="InterPro" id="IPR037069">
    <property type="entry name" value="AcylCoA_DH/ox_N_sf"/>
</dbReference>
<reference evidence="10" key="1">
    <citation type="submission" date="2021-02" db="EMBL/GenBank/DDBJ databases">
        <authorList>
            <person name="Dougan E. K."/>
            <person name="Rhodes N."/>
            <person name="Thang M."/>
            <person name="Chan C."/>
        </authorList>
    </citation>
    <scope>NUCLEOTIDE SEQUENCE</scope>
</reference>
<dbReference type="PANTHER" id="PTHR43292">
    <property type="entry name" value="ACYL-COA DEHYDROGENASE"/>
    <property type="match status" value="1"/>
</dbReference>
<keyword evidence="3 6" id="KW-0285">Flavoprotein</keyword>
<evidence type="ECO:0000256" key="4">
    <source>
        <dbReference type="ARBA" id="ARBA00022827"/>
    </source>
</evidence>
<dbReference type="GO" id="GO:0005886">
    <property type="term" value="C:plasma membrane"/>
    <property type="evidence" value="ECO:0007669"/>
    <property type="project" value="TreeGrafter"/>
</dbReference>
<name>A0A812INK6_9DINO</name>
<accession>A0A812INK6</accession>
<dbReference type="GO" id="GO:0050660">
    <property type="term" value="F:flavin adenine dinucleotide binding"/>
    <property type="evidence" value="ECO:0007669"/>
    <property type="project" value="InterPro"/>
</dbReference>
<evidence type="ECO:0000256" key="2">
    <source>
        <dbReference type="ARBA" id="ARBA00009347"/>
    </source>
</evidence>
<evidence type="ECO:0000256" key="3">
    <source>
        <dbReference type="ARBA" id="ARBA00022630"/>
    </source>
</evidence>
<dbReference type="Gene3D" id="1.10.540.10">
    <property type="entry name" value="Acyl-CoA dehydrogenase/oxidase, N-terminal domain"/>
    <property type="match status" value="1"/>
</dbReference>
<keyword evidence="4 6" id="KW-0274">FAD</keyword>
<organism evidence="10 11">
    <name type="scientific">Symbiodinium necroappetens</name>
    <dbReference type="NCBI Taxonomy" id="1628268"/>
    <lineage>
        <taxon>Eukaryota</taxon>
        <taxon>Sar</taxon>
        <taxon>Alveolata</taxon>
        <taxon>Dinophyceae</taxon>
        <taxon>Suessiales</taxon>
        <taxon>Symbiodiniaceae</taxon>
        <taxon>Symbiodinium</taxon>
    </lineage>
</organism>
<evidence type="ECO:0000313" key="11">
    <source>
        <dbReference type="Proteomes" id="UP000601435"/>
    </source>
</evidence>
<dbReference type="PANTHER" id="PTHR43292:SF3">
    <property type="entry name" value="ACYL-COA DEHYDROGENASE FADE29"/>
    <property type="match status" value="1"/>
</dbReference>
<dbReference type="InterPro" id="IPR046373">
    <property type="entry name" value="Acyl-CoA_Oxase/DH_mid-dom_sf"/>
</dbReference>
<dbReference type="FunFam" id="2.40.110.10:FF:000011">
    <property type="entry name" value="Acyl-CoA dehydrogenase FadE34"/>
    <property type="match status" value="1"/>
</dbReference>
<sequence length="399" mass="43282">MSDLNEFRLQTRDWLAQNCPPGARGPGEIHTGSTKVKLQNPDTQVWMERMAERGWTVPMWPKEYGGAGLSLDEAKILFAEMAAIEARPPLVNMGTRMLGPTLLEYGTEAQKRRHLTTIASGGAAWCQGYSEPGAGSDLASLRTKAEDNGDHFVINGQKIWTSGAQNADWMFCLVRTDFDAPKHQGISFVLLPMDQEGVTVRPISLLSGSSPFCETFLDNAIASKEDLIGELNDGWTVAKKLLQHERSGQGGLGASAAKTRPVGVTVDLALEEVARTYIGTHAQRIAEPGARRQVTEWNMNNTAYALTQKRVGEELQGGGTPGEATSIFKLYGSTLAREKQDILMQLMGTRGVGWAGDAFTADELGTTRSWLASKAVTIYGGTNEVQSNIIAKRVLGLPD</sequence>
<dbReference type="InterPro" id="IPR052161">
    <property type="entry name" value="Mycobact_Acyl-CoA_DH"/>
</dbReference>
<keyword evidence="11" id="KW-1185">Reference proteome</keyword>
<evidence type="ECO:0000259" key="8">
    <source>
        <dbReference type="Pfam" id="PF02770"/>
    </source>
</evidence>
<dbReference type="Gene3D" id="1.20.140.10">
    <property type="entry name" value="Butyryl-CoA Dehydrogenase, subunit A, domain 3"/>
    <property type="match status" value="1"/>
</dbReference>
<dbReference type="InterPro" id="IPR036250">
    <property type="entry name" value="AcylCo_DH-like_C"/>
</dbReference>
<proteinExistence type="inferred from homology"/>
<comment type="similarity">
    <text evidence="2 6">Belongs to the acyl-CoA dehydrogenase family.</text>
</comment>
<evidence type="ECO:0000259" key="7">
    <source>
        <dbReference type="Pfam" id="PF00441"/>
    </source>
</evidence>
<dbReference type="Gene3D" id="2.40.110.10">
    <property type="entry name" value="Butyryl-CoA Dehydrogenase, subunit A, domain 2"/>
    <property type="match status" value="1"/>
</dbReference>
<evidence type="ECO:0000256" key="1">
    <source>
        <dbReference type="ARBA" id="ARBA00001974"/>
    </source>
</evidence>
<evidence type="ECO:0000256" key="5">
    <source>
        <dbReference type="ARBA" id="ARBA00023002"/>
    </source>
</evidence>
<dbReference type="InterPro" id="IPR013786">
    <property type="entry name" value="AcylCoA_DH/ox_N"/>
</dbReference>
<evidence type="ECO:0000256" key="6">
    <source>
        <dbReference type="RuleBase" id="RU362125"/>
    </source>
</evidence>
<comment type="caution">
    <text evidence="10">The sequence shown here is derived from an EMBL/GenBank/DDBJ whole genome shotgun (WGS) entry which is preliminary data.</text>
</comment>
<dbReference type="EMBL" id="CAJNJA010000001">
    <property type="protein sequence ID" value="CAE7148855.1"/>
    <property type="molecule type" value="Genomic_DNA"/>
</dbReference>
<gene>
    <name evidence="10" type="primary">fadE17</name>
    <name evidence="10" type="ORF">SNEC2469_LOCUS44</name>
</gene>
<dbReference type="InterPro" id="IPR009100">
    <property type="entry name" value="AcylCoA_DH/oxidase_NM_dom_sf"/>
</dbReference>
<dbReference type="Pfam" id="PF02771">
    <property type="entry name" value="Acyl-CoA_dh_N"/>
    <property type="match status" value="1"/>
</dbReference>
<dbReference type="Pfam" id="PF02770">
    <property type="entry name" value="Acyl-CoA_dh_M"/>
    <property type="match status" value="1"/>
</dbReference>
<evidence type="ECO:0000259" key="9">
    <source>
        <dbReference type="Pfam" id="PF02771"/>
    </source>
</evidence>
<dbReference type="OrthoDB" id="434771at2759"/>
<dbReference type="SUPFAM" id="SSF56645">
    <property type="entry name" value="Acyl-CoA dehydrogenase NM domain-like"/>
    <property type="match status" value="1"/>
</dbReference>
<keyword evidence="5 6" id="KW-0560">Oxidoreductase</keyword>
<feature type="domain" description="Acyl-CoA oxidase/dehydrogenase middle" evidence="8">
    <location>
        <begin position="126"/>
        <end position="219"/>
    </location>
</feature>
<dbReference type="GO" id="GO:0016627">
    <property type="term" value="F:oxidoreductase activity, acting on the CH-CH group of donors"/>
    <property type="evidence" value="ECO:0007669"/>
    <property type="project" value="InterPro"/>
</dbReference>